<feature type="domain" description="HAT C-terminal dimerisation" evidence="1">
    <location>
        <begin position="94"/>
        <end position="140"/>
    </location>
</feature>
<proteinExistence type="predicted"/>
<evidence type="ECO:0000313" key="3">
    <source>
        <dbReference type="Proteomes" id="UP000276133"/>
    </source>
</evidence>
<sequence>MKGNSQNKKYIRGMFTEVTCQFLIFMDDGSITLLFVTNKQNFLVQFMSSFLIRKSKILVYNRLVVRRQELCQIRESGISISKPRLNINSKKTFFMVYELIYCVTATSVTSKNLFSNAGLVRNNQRNRMEPSALYMFFFTQLEKN</sequence>
<accession>A0A3M7SEW2</accession>
<dbReference type="EMBL" id="REGN01001495">
    <property type="protein sequence ID" value="RNA34343.1"/>
    <property type="molecule type" value="Genomic_DNA"/>
</dbReference>
<gene>
    <name evidence="2" type="ORF">BpHYR1_028613</name>
</gene>
<dbReference type="InterPro" id="IPR008906">
    <property type="entry name" value="HATC_C_dom"/>
</dbReference>
<evidence type="ECO:0000313" key="2">
    <source>
        <dbReference type="EMBL" id="RNA34343.1"/>
    </source>
</evidence>
<protein>
    <recommendedName>
        <fullName evidence="1">HAT C-terminal dimerisation domain-containing protein</fullName>
    </recommendedName>
</protein>
<reference evidence="2 3" key="1">
    <citation type="journal article" date="2018" name="Sci. Rep.">
        <title>Genomic signatures of local adaptation to the degree of environmental predictability in rotifers.</title>
        <authorList>
            <person name="Franch-Gras L."/>
            <person name="Hahn C."/>
            <person name="Garcia-Roger E.M."/>
            <person name="Carmona M.J."/>
            <person name="Serra M."/>
            <person name="Gomez A."/>
        </authorList>
    </citation>
    <scope>NUCLEOTIDE SEQUENCE [LARGE SCALE GENOMIC DNA]</scope>
    <source>
        <strain evidence="2">HYR1</strain>
    </source>
</reference>
<name>A0A3M7SEW2_BRAPC</name>
<keyword evidence="3" id="KW-1185">Reference proteome</keyword>
<dbReference type="Proteomes" id="UP000276133">
    <property type="component" value="Unassembled WGS sequence"/>
</dbReference>
<evidence type="ECO:0000259" key="1">
    <source>
        <dbReference type="Pfam" id="PF05699"/>
    </source>
</evidence>
<dbReference type="AlphaFoldDB" id="A0A3M7SEW2"/>
<organism evidence="2 3">
    <name type="scientific">Brachionus plicatilis</name>
    <name type="common">Marine rotifer</name>
    <name type="synonym">Brachionus muelleri</name>
    <dbReference type="NCBI Taxonomy" id="10195"/>
    <lineage>
        <taxon>Eukaryota</taxon>
        <taxon>Metazoa</taxon>
        <taxon>Spiralia</taxon>
        <taxon>Gnathifera</taxon>
        <taxon>Rotifera</taxon>
        <taxon>Eurotatoria</taxon>
        <taxon>Monogononta</taxon>
        <taxon>Pseudotrocha</taxon>
        <taxon>Ploima</taxon>
        <taxon>Brachionidae</taxon>
        <taxon>Brachionus</taxon>
    </lineage>
</organism>
<comment type="caution">
    <text evidence="2">The sequence shown here is derived from an EMBL/GenBank/DDBJ whole genome shotgun (WGS) entry which is preliminary data.</text>
</comment>
<dbReference type="Pfam" id="PF05699">
    <property type="entry name" value="Dimer_Tnp_hAT"/>
    <property type="match status" value="1"/>
</dbReference>
<dbReference type="GO" id="GO:0046983">
    <property type="term" value="F:protein dimerization activity"/>
    <property type="evidence" value="ECO:0007669"/>
    <property type="project" value="InterPro"/>
</dbReference>